<proteinExistence type="predicted"/>
<reference evidence="2" key="1">
    <citation type="journal article" date="2015" name="Front. Microbiol.">
        <title>Combining genomic sequencing methods to explore viral diversity and reveal potential virus-host interactions.</title>
        <authorList>
            <person name="Chow C.E."/>
            <person name="Winget D.M."/>
            <person name="White R.A.III."/>
            <person name="Hallam S.J."/>
            <person name="Suttle C.A."/>
        </authorList>
    </citation>
    <scope>NUCLEOTIDE SEQUENCE</scope>
    <source>
        <strain evidence="2">Oxic1_5</strain>
    </source>
</reference>
<protein>
    <submittedName>
        <fullName evidence="2">Uncharacterized protein</fullName>
    </submittedName>
</protein>
<organism evidence="2">
    <name type="scientific">uncultured marine virus</name>
    <dbReference type="NCBI Taxonomy" id="186617"/>
    <lineage>
        <taxon>Viruses</taxon>
        <taxon>environmental samples</taxon>
    </lineage>
</organism>
<keyword evidence="1" id="KW-0472">Membrane</keyword>
<feature type="transmembrane region" description="Helical" evidence="1">
    <location>
        <begin position="12"/>
        <end position="34"/>
    </location>
</feature>
<keyword evidence="1" id="KW-1133">Transmembrane helix</keyword>
<reference evidence="2" key="2">
    <citation type="submission" date="2015-03" db="EMBL/GenBank/DDBJ databases">
        <authorList>
            <person name="Chow C.-E.T."/>
            <person name="Winget D.M."/>
            <person name="White R.A.III."/>
            <person name="Hallam S.J."/>
            <person name="Suttle C.A."/>
        </authorList>
    </citation>
    <scope>NUCLEOTIDE SEQUENCE</scope>
    <source>
        <strain evidence="2">Oxic1_5</strain>
    </source>
</reference>
<evidence type="ECO:0000313" key="2">
    <source>
        <dbReference type="EMBL" id="AKH47973.1"/>
    </source>
</evidence>
<dbReference type="EMBL" id="KR029600">
    <property type="protein sequence ID" value="AKH47973.1"/>
    <property type="molecule type" value="Genomic_DNA"/>
</dbReference>
<keyword evidence="1" id="KW-0812">Transmembrane</keyword>
<name>A0A0F7L8T0_9VIRU</name>
<evidence type="ECO:0000256" key="1">
    <source>
        <dbReference type="SAM" id="Phobius"/>
    </source>
</evidence>
<sequence length="49" mass="5399">MTTILIHIKKELPIMVVPVSFLCLDYLFGFGISVHSGSIQTRFSSTAIS</sequence>
<accession>A0A0F7L8T0</accession>